<organism evidence="3">
    <name type="scientific">Singulisphaera sp. Ch08</name>
    <dbReference type="NCBI Taxonomy" id="3120278"/>
    <lineage>
        <taxon>Bacteria</taxon>
        <taxon>Pseudomonadati</taxon>
        <taxon>Planctomycetota</taxon>
        <taxon>Planctomycetia</taxon>
        <taxon>Isosphaerales</taxon>
        <taxon>Isosphaeraceae</taxon>
        <taxon>Singulisphaera</taxon>
    </lineage>
</organism>
<proteinExistence type="predicted"/>
<feature type="transmembrane region" description="Helical" evidence="2">
    <location>
        <begin position="136"/>
        <end position="154"/>
    </location>
</feature>
<reference evidence="3" key="1">
    <citation type="submission" date="2024-05" db="EMBL/GenBank/DDBJ databases">
        <title>Planctomycetes of the genus Singulisphaera possess chitinolytic capabilities.</title>
        <authorList>
            <person name="Ivanova A."/>
        </authorList>
    </citation>
    <scope>NUCLEOTIDE SEQUENCE</scope>
    <source>
        <strain evidence="3">Ch08T</strain>
    </source>
</reference>
<dbReference type="EMBL" id="CP155447">
    <property type="protein sequence ID" value="XBH04748.1"/>
    <property type="molecule type" value="Genomic_DNA"/>
</dbReference>
<dbReference type="AlphaFoldDB" id="A0AAU7CH28"/>
<sequence>MAKVEVISREEITPPNLAGGYFPFEGDMVQTSSLASSPVLSHDVCGRCGESIHEAAARIVIESGPLHRSHAVLALCSHCSGSLERWVERRGHGRSGHNGSGTPVSGHHESRFKSRMPEPFGASGAVTAGEILSPQVVVLTLLLAGCLIGLFTMYNAL</sequence>
<gene>
    <name evidence="3" type="ORF">V5E97_01660</name>
</gene>
<keyword evidence="2" id="KW-0472">Membrane</keyword>
<feature type="compositionally biased region" description="Basic and acidic residues" evidence="1">
    <location>
        <begin position="106"/>
        <end position="116"/>
    </location>
</feature>
<keyword evidence="2" id="KW-0812">Transmembrane</keyword>
<dbReference type="RefSeq" id="WP_406697542.1">
    <property type="nucleotide sequence ID" value="NZ_CP155447.1"/>
</dbReference>
<name>A0AAU7CH28_9BACT</name>
<evidence type="ECO:0000256" key="2">
    <source>
        <dbReference type="SAM" id="Phobius"/>
    </source>
</evidence>
<keyword evidence="2" id="KW-1133">Transmembrane helix</keyword>
<feature type="region of interest" description="Disordered" evidence="1">
    <location>
        <begin position="90"/>
        <end position="116"/>
    </location>
</feature>
<accession>A0AAU7CH28</accession>
<evidence type="ECO:0000313" key="3">
    <source>
        <dbReference type="EMBL" id="XBH04748.1"/>
    </source>
</evidence>
<evidence type="ECO:0000256" key="1">
    <source>
        <dbReference type="SAM" id="MobiDB-lite"/>
    </source>
</evidence>
<protein>
    <submittedName>
        <fullName evidence="3">Uncharacterized protein</fullName>
    </submittedName>
</protein>